<evidence type="ECO:0000256" key="2">
    <source>
        <dbReference type="SAM" id="MobiDB-lite"/>
    </source>
</evidence>
<dbReference type="InterPro" id="IPR009636">
    <property type="entry name" value="SCAF"/>
</dbReference>
<evidence type="ECO:0000313" key="4">
    <source>
        <dbReference type="Proteomes" id="UP000521358"/>
    </source>
</evidence>
<dbReference type="Pfam" id="PF06810">
    <property type="entry name" value="Phage_scaffold"/>
    <property type="match status" value="1"/>
</dbReference>
<accession>A0A7X6D7J8</accession>
<name>A0A7X6D7J8_9ENTE</name>
<gene>
    <name evidence="3" type="ORF">HED35_03720</name>
</gene>
<evidence type="ECO:0000256" key="1">
    <source>
        <dbReference type="SAM" id="Coils"/>
    </source>
</evidence>
<protein>
    <submittedName>
        <fullName evidence="3">Capsid protein</fullName>
    </submittedName>
</protein>
<keyword evidence="1" id="KW-0175">Coiled coil</keyword>
<feature type="coiled-coil region" evidence="1">
    <location>
        <begin position="11"/>
        <end position="69"/>
    </location>
</feature>
<proteinExistence type="predicted"/>
<dbReference type="EMBL" id="JAAVMB010000003">
    <property type="protein sequence ID" value="NKC67187.1"/>
    <property type="molecule type" value="Genomic_DNA"/>
</dbReference>
<dbReference type="AlphaFoldDB" id="A0A7X6D7J8"/>
<feature type="region of interest" description="Disordered" evidence="2">
    <location>
        <begin position="139"/>
        <end position="172"/>
    </location>
</feature>
<evidence type="ECO:0000313" key="3">
    <source>
        <dbReference type="EMBL" id="NKC67187.1"/>
    </source>
</evidence>
<reference evidence="3 4" key="1">
    <citation type="submission" date="2020-03" db="EMBL/GenBank/DDBJ databases">
        <title>Bacterial samples isolated from urine from healthy bovine heifers (Gyr breed).</title>
        <authorList>
            <person name="Giannattasio-Ferraz S."/>
            <person name="Maskeri L."/>
            <person name="Penido A."/>
            <person name="Barbosa-Stancioli E.F."/>
            <person name="Putonti C."/>
        </authorList>
    </citation>
    <scope>NUCLEOTIDE SEQUENCE [LARGE SCALE GENOMIC DNA]</scope>
    <source>
        <strain evidence="3 4">UFMG-H7</strain>
    </source>
</reference>
<dbReference type="Proteomes" id="UP000521358">
    <property type="component" value="Unassembled WGS sequence"/>
</dbReference>
<comment type="caution">
    <text evidence="3">The sequence shown here is derived from an EMBL/GenBank/DDBJ whole genome shotgun (WGS) entry which is preliminary data.</text>
</comment>
<organism evidence="3 4">
    <name type="scientific">Vagococcus fluvialis</name>
    <dbReference type="NCBI Taxonomy" id="2738"/>
    <lineage>
        <taxon>Bacteria</taxon>
        <taxon>Bacillati</taxon>
        <taxon>Bacillota</taxon>
        <taxon>Bacilli</taxon>
        <taxon>Lactobacillales</taxon>
        <taxon>Enterococcaceae</taxon>
        <taxon>Vagococcus</taxon>
    </lineage>
</organism>
<sequence length="172" mass="18897">MPENKFYLASEEKLDERYDKLKSQKEQADEQLIAHQKELDALKESAKGNEELTQQLAESQATIDTLKSESESKLLAQEKDFSIKLALKEANALDTDIVLGQLDKDTIKVVDGKLQGFDEQLKGLQESKAFLFKQAEPTEHNPTVTVGGNAKPAASGTGGSVPSDLNAHRITK</sequence>